<dbReference type="AlphaFoldDB" id="A0A1C7MTV9"/>
<keyword evidence="2" id="KW-0472">Membrane</keyword>
<dbReference type="OrthoDB" id="2283408at2759"/>
<reference evidence="3 4" key="1">
    <citation type="submission" date="2016-03" db="EMBL/GenBank/DDBJ databases">
        <title>Choanephora cucurbitarum.</title>
        <authorList>
            <person name="Min B."/>
            <person name="Park H."/>
            <person name="Park J.-H."/>
            <person name="Shin H.-D."/>
            <person name="Choi I.-G."/>
        </authorList>
    </citation>
    <scope>NUCLEOTIDE SEQUENCE [LARGE SCALE GENOMIC DNA]</scope>
    <source>
        <strain evidence="3 4">KUS-F28377</strain>
    </source>
</reference>
<evidence type="ECO:0000256" key="2">
    <source>
        <dbReference type="SAM" id="Phobius"/>
    </source>
</evidence>
<name>A0A1C7MTV9_9FUNG</name>
<dbReference type="EMBL" id="LUGH01002354">
    <property type="protein sequence ID" value="OBZ80258.1"/>
    <property type="molecule type" value="Genomic_DNA"/>
</dbReference>
<evidence type="ECO:0000256" key="1">
    <source>
        <dbReference type="SAM" id="MobiDB-lite"/>
    </source>
</evidence>
<feature type="region of interest" description="Disordered" evidence="1">
    <location>
        <begin position="141"/>
        <end position="167"/>
    </location>
</feature>
<comment type="caution">
    <text evidence="3">The sequence shown here is derived from an EMBL/GenBank/DDBJ whole genome shotgun (WGS) entry which is preliminary data.</text>
</comment>
<gene>
    <name evidence="3" type="ORF">A0J61_11693</name>
</gene>
<accession>A0A1C7MTV9</accession>
<evidence type="ECO:0000313" key="3">
    <source>
        <dbReference type="EMBL" id="OBZ80258.1"/>
    </source>
</evidence>
<protein>
    <submittedName>
        <fullName evidence="3">Uncharacterized protein</fullName>
    </submittedName>
</protein>
<keyword evidence="2" id="KW-1133">Transmembrane helix</keyword>
<dbReference type="InParanoid" id="A0A1C7MTV9"/>
<dbReference type="STRING" id="101091.A0A1C7MTV9"/>
<organism evidence="3 4">
    <name type="scientific">Choanephora cucurbitarum</name>
    <dbReference type="NCBI Taxonomy" id="101091"/>
    <lineage>
        <taxon>Eukaryota</taxon>
        <taxon>Fungi</taxon>
        <taxon>Fungi incertae sedis</taxon>
        <taxon>Mucoromycota</taxon>
        <taxon>Mucoromycotina</taxon>
        <taxon>Mucoromycetes</taxon>
        <taxon>Mucorales</taxon>
        <taxon>Mucorineae</taxon>
        <taxon>Choanephoraceae</taxon>
        <taxon>Choanephoroideae</taxon>
        <taxon>Choanephora</taxon>
    </lineage>
</organism>
<sequence>MTTTLNTSSTVMPSTTETVFPVTTTNSLLPSENATSTASSTIPTSTEATSTVSFAIPTNTEATGWNQIGNQAPDAHESWLKQHNRFVFIIVIGLLVLALLIWYIYRSIKGMRKRLERDNQAQLYMIQQVSMPHDTCIRNDRVIPEATPSPPPAYKTHENTPVAETRP</sequence>
<proteinExistence type="predicted"/>
<keyword evidence="4" id="KW-1185">Reference proteome</keyword>
<dbReference type="Proteomes" id="UP000093000">
    <property type="component" value="Unassembled WGS sequence"/>
</dbReference>
<evidence type="ECO:0000313" key="4">
    <source>
        <dbReference type="Proteomes" id="UP000093000"/>
    </source>
</evidence>
<keyword evidence="2" id="KW-0812">Transmembrane</keyword>
<feature type="transmembrane region" description="Helical" evidence="2">
    <location>
        <begin position="86"/>
        <end position="105"/>
    </location>
</feature>